<dbReference type="Proteomes" id="UP000564466">
    <property type="component" value="Unassembled WGS sequence"/>
</dbReference>
<evidence type="ECO:0000256" key="1">
    <source>
        <dbReference type="ARBA" id="ARBA00010879"/>
    </source>
</evidence>
<gene>
    <name evidence="4" type="primary">Pol_3</name>
    <name evidence="4" type="ORF">OXYCRI_R15794</name>
</gene>
<dbReference type="Pfam" id="PF00078">
    <property type="entry name" value="RVT_1"/>
    <property type="match status" value="1"/>
</dbReference>
<dbReference type="EMBL" id="VXAY01005671">
    <property type="protein sequence ID" value="NXM33574.1"/>
    <property type="molecule type" value="Genomic_DNA"/>
</dbReference>
<dbReference type="PANTHER" id="PTHR33064:SF37">
    <property type="entry name" value="RIBONUCLEASE H"/>
    <property type="match status" value="1"/>
</dbReference>
<dbReference type="PANTHER" id="PTHR33064">
    <property type="entry name" value="POL PROTEIN"/>
    <property type="match status" value="1"/>
</dbReference>
<dbReference type="InterPro" id="IPR051320">
    <property type="entry name" value="Viral_Replic_Matur_Polypro"/>
</dbReference>
<dbReference type="EC" id="3.1.26.4" evidence="2"/>
<dbReference type="Gene3D" id="3.30.70.270">
    <property type="match status" value="1"/>
</dbReference>
<dbReference type="GO" id="GO:0004523">
    <property type="term" value="F:RNA-DNA hybrid ribonuclease activity"/>
    <property type="evidence" value="ECO:0007669"/>
    <property type="project" value="UniProtKB-EC"/>
</dbReference>
<dbReference type="SUPFAM" id="SSF56672">
    <property type="entry name" value="DNA/RNA polymerases"/>
    <property type="match status" value="1"/>
</dbReference>
<protein>
    <recommendedName>
        <fullName evidence="2">ribonuclease H</fullName>
        <ecNumber evidence="2">3.1.26.4</ecNumber>
    </recommendedName>
</protein>
<name>A0A7L0ZX68_9PASS</name>
<feature type="non-terminal residue" evidence="4">
    <location>
        <position position="98"/>
    </location>
</feature>
<feature type="domain" description="Reverse transcriptase" evidence="3">
    <location>
        <begin position="1"/>
        <end position="67"/>
    </location>
</feature>
<keyword evidence="5" id="KW-1185">Reference proteome</keyword>
<sequence>VMKRFDPKEGIIIIQYVDDLLIARKTQVEVERETVRLLNFLGEQGLRISKNKLQFVKKDVKYLGHNIKNRGRKLSPERINGILDLPLAKTKKEIRQFL</sequence>
<dbReference type="InterPro" id="IPR043128">
    <property type="entry name" value="Rev_trsase/Diguanyl_cyclase"/>
</dbReference>
<dbReference type="AlphaFoldDB" id="A0A7L0ZX68"/>
<evidence type="ECO:0000259" key="3">
    <source>
        <dbReference type="PROSITE" id="PS50878"/>
    </source>
</evidence>
<feature type="non-terminal residue" evidence="4">
    <location>
        <position position="1"/>
    </location>
</feature>
<evidence type="ECO:0000256" key="2">
    <source>
        <dbReference type="ARBA" id="ARBA00012180"/>
    </source>
</evidence>
<reference evidence="4 5" key="1">
    <citation type="submission" date="2019-09" db="EMBL/GenBank/DDBJ databases">
        <title>Bird 10,000 Genomes (B10K) Project - Family phase.</title>
        <authorList>
            <person name="Zhang G."/>
        </authorList>
    </citation>
    <scope>NUCLEOTIDE SEQUENCE [LARGE SCALE GENOMIC DNA]</scope>
    <source>
        <strain evidence="4">B10K-DU-002-07</strain>
        <tissue evidence="4">Muscle</tissue>
    </source>
</reference>
<comment type="similarity">
    <text evidence="1">Belongs to the beta type-B retroviral polymerase family. HERV class-II K(HML-2) pol subfamily.</text>
</comment>
<comment type="caution">
    <text evidence="4">The sequence shown here is derived from an EMBL/GenBank/DDBJ whole genome shotgun (WGS) entry which is preliminary data.</text>
</comment>
<dbReference type="PROSITE" id="PS50878">
    <property type="entry name" value="RT_POL"/>
    <property type="match status" value="1"/>
</dbReference>
<organism evidence="4 5">
    <name type="scientific">Oxyruncus cristatus</name>
    <name type="common">sharpbill</name>
    <dbReference type="NCBI Taxonomy" id="114331"/>
    <lineage>
        <taxon>Eukaryota</taxon>
        <taxon>Metazoa</taxon>
        <taxon>Chordata</taxon>
        <taxon>Craniata</taxon>
        <taxon>Vertebrata</taxon>
        <taxon>Euteleostomi</taxon>
        <taxon>Archelosauria</taxon>
        <taxon>Archosauria</taxon>
        <taxon>Dinosauria</taxon>
        <taxon>Saurischia</taxon>
        <taxon>Theropoda</taxon>
        <taxon>Coelurosauria</taxon>
        <taxon>Aves</taxon>
        <taxon>Neognathae</taxon>
        <taxon>Neoaves</taxon>
        <taxon>Telluraves</taxon>
        <taxon>Australaves</taxon>
        <taxon>Passeriformes</taxon>
        <taxon>Cotingidae</taxon>
        <taxon>Oxyruncus</taxon>
    </lineage>
</organism>
<accession>A0A7L0ZX68</accession>
<dbReference type="InterPro" id="IPR000477">
    <property type="entry name" value="RT_dom"/>
</dbReference>
<dbReference type="InterPro" id="IPR043502">
    <property type="entry name" value="DNA/RNA_pol_sf"/>
</dbReference>
<evidence type="ECO:0000313" key="5">
    <source>
        <dbReference type="Proteomes" id="UP000564466"/>
    </source>
</evidence>
<proteinExistence type="inferred from homology"/>
<evidence type="ECO:0000313" key="4">
    <source>
        <dbReference type="EMBL" id="NXM33574.1"/>
    </source>
</evidence>